<dbReference type="EMBL" id="GEDG01021044">
    <property type="protein sequence ID" value="JAP18633.1"/>
    <property type="molecule type" value="Transcribed_RNA"/>
</dbReference>
<organism evidence="2">
    <name type="scientific">Solanum chacoense</name>
    <name type="common">Chaco potato</name>
    <dbReference type="NCBI Taxonomy" id="4108"/>
    <lineage>
        <taxon>Eukaryota</taxon>
        <taxon>Viridiplantae</taxon>
        <taxon>Streptophyta</taxon>
        <taxon>Embryophyta</taxon>
        <taxon>Tracheophyta</taxon>
        <taxon>Spermatophyta</taxon>
        <taxon>Magnoliopsida</taxon>
        <taxon>eudicotyledons</taxon>
        <taxon>Gunneridae</taxon>
        <taxon>Pentapetalae</taxon>
        <taxon>asterids</taxon>
        <taxon>lamiids</taxon>
        <taxon>Solanales</taxon>
        <taxon>Solanaceae</taxon>
        <taxon>Solanoideae</taxon>
        <taxon>Solaneae</taxon>
        <taxon>Solanum</taxon>
    </lineage>
</organism>
<keyword evidence="1" id="KW-1133">Transmembrane helix</keyword>
<sequence>MSNQTNLGITTIPTSQFRFLLNLRFQCIPLYCTLKICCTINYLYVFFLVPVISKTNSTSILNPLF</sequence>
<accession>A0A0V0HFM5</accession>
<evidence type="ECO:0000256" key="1">
    <source>
        <dbReference type="SAM" id="Phobius"/>
    </source>
</evidence>
<reference evidence="2" key="1">
    <citation type="submission" date="2015-12" db="EMBL/GenBank/DDBJ databases">
        <title>Gene expression during late stages of embryo sac development: a critical building block for successful pollen-pistil interactions.</title>
        <authorList>
            <person name="Liu Y."/>
            <person name="Joly V."/>
            <person name="Sabar M."/>
            <person name="Matton D.P."/>
        </authorList>
    </citation>
    <scope>NUCLEOTIDE SEQUENCE</scope>
</reference>
<name>A0A0V0HFM5_SOLCH</name>
<keyword evidence="1" id="KW-0812">Transmembrane</keyword>
<evidence type="ECO:0000313" key="2">
    <source>
        <dbReference type="EMBL" id="JAP18633.1"/>
    </source>
</evidence>
<feature type="transmembrane region" description="Helical" evidence="1">
    <location>
        <begin position="28"/>
        <end position="52"/>
    </location>
</feature>
<protein>
    <submittedName>
        <fullName evidence="2">Putative ovule protein</fullName>
    </submittedName>
</protein>
<proteinExistence type="predicted"/>
<keyword evidence="1" id="KW-0472">Membrane</keyword>
<dbReference type="AlphaFoldDB" id="A0A0V0HFM5"/>